<dbReference type="RefSeq" id="WP_349638391.1">
    <property type="nucleotide sequence ID" value="NZ_CP090958.1"/>
</dbReference>
<evidence type="ECO:0000259" key="2">
    <source>
        <dbReference type="Pfam" id="PF01979"/>
    </source>
</evidence>
<dbReference type="Pfam" id="PF01979">
    <property type="entry name" value="Amidohydro_1"/>
    <property type="match status" value="1"/>
</dbReference>
<name>A0ABY8QRZ2_9MICO</name>
<dbReference type="SUPFAM" id="SSF51556">
    <property type="entry name" value="Metallo-dependent hydrolases"/>
    <property type="match status" value="1"/>
</dbReference>
<evidence type="ECO:0000313" key="4">
    <source>
        <dbReference type="Proteomes" id="UP001209083"/>
    </source>
</evidence>
<dbReference type="PANTHER" id="PTHR11647">
    <property type="entry name" value="HYDRANTOINASE/DIHYDROPYRIMIDINASE FAMILY MEMBER"/>
    <property type="match status" value="1"/>
</dbReference>
<dbReference type="SUPFAM" id="SSF51338">
    <property type="entry name" value="Composite domain of metallo-dependent hydrolases"/>
    <property type="match status" value="2"/>
</dbReference>
<comment type="cofactor">
    <cofactor evidence="1">
        <name>Zn(2+)</name>
        <dbReference type="ChEBI" id="CHEBI:29105"/>
    </cofactor>
</comment>
<sequence length="472" mass="49870">MGNHMDVVIRGGTVVTADGRAECDVGIANGRISQLGGEMTTRSTLDARGAYVVPSAVDPHVHLCAPEVLASETPEFVDDFYTGSLAAIGGGVGTIGQMSFPFADDESLRAAVSRDASAAGQEAAVDYFLHPGITDAGAETLEQISALASEGYSSLKLPMLAFDWGARNLVEAVQRAADAGMLTMVHCEDEALIRFCTARLEAQGRDGVENYPLSRPDVTERAAVERAIAICELTGAQLDIVHLSSASALAVTRSATLRGLPVYVETRPMYLYLTDEVHSQPDGGRFVGMPPLKKQADVDALWAGLADGSIQTIGSDHAPWTLEQKTAPGLTVSTVPRGVPELETFLPMLFTFGVLTGRISLERMVAVTATNAARLFGLYPKKGSISVGADADLVVLDPGKTRVIDGRTMHSKAGYSPYDGWEARGWPRFVLSRGDLVLSDDTVTASAGRGLEVPRGARLAPSPSPAYPVPAT</sequence>
<dbReference type="EMBL" id="CP090958">
    <property type="protein sequence ID" value="WGW11601.1"/>
    <property type="molecule type" value="Genomic_DNA"/>
</dbReference>
<gene>
    <name evidence="3" type="ORF">LWF01_16130</name>
</gene>
<dbReference type="InterPro" id="IPR006680">
    <property type="entry name" value="Amidohydro-rel"/>
</dbReference>
<proteinExistence type="predicted"/>
<dbReference type="InterPro" id="IPR011059">
    <property type="entry name" value="Metal-dep_hydrolase_composite"/>
</dbReference>
<dbReference type="Gene3D" id="3.20.20.140">
    <property type="entry name" value="Metal-dependent hydrolases"/>
    <property type="match status" value="1"/>
</dbReference>
<dbReference type="Proteomes" id="UP001209083">
    <property type="component" value="Chromosome"/>
</dbReference>
<protein>
    <submittedName>
        <fullName evidence="3">Amidohydrolase family protein</fullName>
    </submittedName>
</protein>
<organism evidence="3 4">
    <name type="scientific">Saxibacter everestensis</name>
    <dbReference type="NCBI Taxonomy" id="2909229"/>
    <lineage>
        <taxon>Bacteria</taxon>
        <taxon>Bacillati</taxon>
        <taxon>Actinomycetota</taxon>
        <taxon>Actinomycetes</taxon>
        <taxon>Micrococcales</taxon>
        <taxon>Brevibacteriaceae</taxon>
        <taxon>Saxibacter</taxon>
    </lineage>
</organism>
<accession>A0ABY8QRZ2</accession>
<keyword evidence="4" id="KW-1185">Reference proteome</keyword>
<evidence type="ECO:0000313" key="3">
    <source>
        <dbReference type="EMBL" id="WGW11601.1"/>
    </source>
</evidence>
<feature type="domain" description="Amidohydrolase-related" evidence="2">
    <location>
        <begin position="51"/>
        <end position="437"/>
    </location>
</feature>
<dbReference type="InterPro" id="IPR032466">
    <property type="entry name" value="Metal_Hydrolase"/>
</dbReference>
<evidence type="ECO:0000256" key="1">
    <source>
        <dbReference type="ARBA" id="ARBA00001947"/>
    </source>
</evidence>
<dbReference type="PANTHER" id="PTHR11647:SF1">
    <property type="entry name" value="COLLAPSIN RESPONSE MEDIATOR PROTEIN"/>
    <property type="match status" value="1"/>
</dbReference>
<dbReference type="InterPro" id="IPR050378">
    <property type="entry name" value="Metallo-dep_Hydrolases_sf"/>
</dbReference>
<dbReference type="Gene3D" id="2.30.40.10">
    <property type="entry name" value="Urease, subunit C, domain 1"/>
    <property type="match status" value="1"/>
</dbReference>
<reference evidence="3 4" key="1">
    <citation type="submission" date="2023-05" db="EMBL/GenBank/DDBJ databases">
        <title>Lithophilousrod everest ZFBP1038 complete genpme.</title>
        <authorList>
            <person name="Tian M."/>
        </authorList>
    </citation>
    <scope>NUCLEOTIDE SEQUENCE [LARGE SCALE GENOMIC DNA]</scope>
    <source>
        <strain evidence="3 4">ZFBP1038</strain>
    </source>
</reference>